<keyword evidence="5" id="KW-1185">Reference proteome</keyword>
<sequence>MLKRMNINGVTLHVEDQGEGPAIITLHGGPGLGSRHGDAAVYGTFASEGYRTISYDQRGNGQSEGAEPYSHEQFNADTEALRTELGLGKIIIAGGSYGGYLALEYALRYSQNVAGIVLRDTAASNAYRYTAHERAMKSGLPGITQELLDRLFNGQAKDNDDFRSMYAAILPLYWVKFTQADLDNHLNSIIFRYETHNWAFSHNQPNFNIVDRLKTIQAPTLVLCGRHDWITPLEASEEIAREIPNSRLVVFENSGHSPQNEEREKFQAEVRRFLNEVVPTSK</sequence>
<dbReference type="PANTHER" id="PTHR43798:SF31">
    <property type="entry name" value="AB HYDROLASE SUPERFAMILY PROTEIN YCLE"/>
    <property type="match status" value="1"/>
</dbReference>
<dbReference type="GO" id="GO:0016020">
    <property type="term" value="C:membrane"/>
    <property type="evidence" value="ECO:0007669"/>
    <property type="project" value="TreeGrafter"/>
</dbReference>
<dbReference type="PANTHER" id="PTHR43798">
    <property type="entry name" value="MONOACYLGLYCEROL LIPASE"/>
    <property type="match status" value="1"/>
</dbReference>
<organism evidence="4 5">
    <name type="scientific">Paenibacillus foliorum</name>
    <dbReference type="NCBI Taxonomy" id="2654974"/>
    <lineage>
        <taxon>Bacteria</taxon>
        <taxon>Bacillati</taxon>
        <taxon>Bacillota</taxon>
        <taxon>Bacilli</taxon>
        <taxon>Bacillales</taxon>
        <taxon>Paenibacillaceae</taxon>
        <taxon>Paenibacillus</taxon>
    </lineage>
</organism>
<reference evidence="4" key="1">
    <citation type="submission" date="2019-10" db="EMBL/GenBank/DDBJ databases">
        <title>Description of Paenibacillus glebae sp. nov.</title>
        <authorList>
            <person name="Carlier A."/>
            <person name="Qi S."/>
        </authorList>
    </citation>
    <scope>NUCLEOTIDE SEQUENCE</scope>
    <source>
        <strain evidence="4">LMG 31456</strain>
    </source>
</reference>
<accession>A0A972GJV7</accession>
<dbReference type="EMBL" id="WHOD01000003">
    <property type="protein sequence ID" value="NOU91663.1"/>
    <property type="molecule type" value="Genomic_DNA"/>
</dbReference>
<dbReference type="GO" id="GO:0004177">
    <property type="term" value="F:aminopeptidase activity"/>
    <property type="evidence" value="ECO:0007669"/>
    <property type="project" value="UniProtKB-EC"/>
</dbReference>
<comment type="caution">
    <text evidence="4">The sequence shown here is derived from an EMBL/GenBank/DDBJ whole genome shotgun (WGS) entry which is preliminary data.</text>
</comment>
<keyword evidence="2 4" id="KW-0378">Hydrolase</keyword>
<dbReference type="InterPro" id="IPR029058">
    <property type="entry name" value="AB_hydrolase_fold"/>
</dbReference>
<dbReference type="PRINTS" id="PR00111">
    <property type="entry name" value="ABHYDROLASE"/>
</dbReference>
<evidence type="ECO:0000256" key="1">
    <source>
        <dbReference type="ARBA" id="ARBA00010088"/>
    </source>
</evidence>
<evidence type="ECO:0000256" key="2">
    <source>
        <dbReference type="ARBA" id="ARBA00022801"/>
    </source>
</evidence>
<evidence type="ECO:0000313" key="5">
    <source>
        <dbReference type="Proteomes" id="UP000641588"/>
    </source>
</evidence>
<dbReference type="InterPro" id="IPR002410">
    <property type="entry name" value="Peptidase_S33"/>
</dbReference>
<dbReference type="Gene3D" id="3.40.50.1820">
    <property type="entry name" value="alpha/beta hydrolase"/>
    <property type="match status" value="1"/>
</dbReference>
<dbReference type="InterPro" id="IPR000073">
    <property type="entry name" value="AB_hydrolase_1"/>
</dbReference>
<dbReference type="Proteomes" id="UP000641588">
    <property type="component" value="Unassembled WGS sequence"/>
</dbReference>
<dbReference type="InterPro" id="IPR050266">
    <property type="entry name" value="AB_hydrolase_sf"/>
</dbReference>
<gene>
    <name evidence="4" type="ORF">GC093_00215</name>
</gene>
<dbReference type="SUPFAM" id="SSF53474">
    <property type="entry name" value="alpha/beta-Hydrolases"/>
    <property type="match status" value="1"/>
</dbReference>
<protein>
    <submittedName>
        <fullName evidence="4">Alpha/beta fold hydrolase</fullName>
    </submittedName>
</protein>
<dbReference type="Pfam" id="PF00561">
    <property type="entry name" value="Abhydrolase_1"/>
    <property type="match status" value="1"/>
</dbReference>
<comment type="similarity">
    <text evidence="1">Belongs to the peptidase S33 family.</text>
</comment>
<dbReference type="AlphaFoldDB" id="A0A972GJV7"/>
<name>A0A972GJV7_9BACL</name>
<dbReference type="RefSeq" id="WP_171649829.1">
    <property type="nucleotide sequence ID" value="NZ_WHOD01000003.1"/>
</dbReference>
<feature type="domain" description="AB hydrolase-1" evidence="3">
    <location>
        <begin position="21"/>
        <end position="259"/>
    </location>
</feature>
<evidence type="ECO:0000313" key="4">
    <source>
        <dbReference type="EMBL" id="NOU91663.1"/>
    </source>
</evidence>
<proteinExistence type="inferred from homology"/>
<evidence type="ECO:0000259" key="3">
    <source>
        <dbReference type="Pfam" id="PF00561"/>
    </source>
</evidence>
<dbReference type="GO" id="GO:0006508">
    <property type="term" value="P:proteolysis"/>
    <property type="evidence" value="ECO:0007669"/>
    <property type="project" value="InterPro"/>
</dbReference>
<dbReference type="PRINTS" id="PR00793">
    <property type="entry name" value="PROAMNOPTASE"/>
</dbReference>